<organism evidence="8 9">
    <name type="scientific">Pichia californica</name>
    <dbReference type="NCBI Taxonomy" id="460514"/>
    <lineage>
        <taxon>Eukaryota</taxon>
        <taxon>Fungi</taxon>
        <taxon>Dikarya</taxon>
        <taxon>Ascomycota</taxon>
        <taxon>Saccharomycotina</taxon>
        <taxon>Pichiomycetes</taxon>
        <taxon>Pichiales</taxon>
        <taxon>Pichiaceae</taxon>
        <taxon>Pichia</taxon>
    </lineage>
</organism>
<feature type="transmembrane region" description="Helical" evidence="7">
    <location>
        <begin position="573"/>
        <end position="591"/>
    </location>
</feature>
<evidence type="ECO:0000256" key="3">
    <source>
        <dbReference type="ARBA" id="ARBA00022692"/>
    </source>
</evidence>
<dbReference type="InterPro" id="IPR002528">
    <property type="entry name" value="MATE_fam"/>
</dbReference>
<dbReference type="OrthoDB" id="2126698at2759"/>
<feature type="transmembrane region" description="Helical" evidence="7">
    <location>
        <begin position="369"/>
        <end position="394"/>
    </location>
</feature>
<feature type="transmembrane region" description="Helical" evidence="7">
    <location>
        <begin position="603"/>
        <end position="623"/>
    </location>
</feature>
<dbReference type="GO" id="GO:0042910">
    <property type="term" value="F:xenobiotic transmembrane transporter activity"/>
    <property type="evidence" value="ECO:0007669"/>
    <property type="project" value="InterPro"/>
</dbReference>
<dbReference type="EMBL" id="PUHW01000136">
    <property type="protein sequence ID" value="KAG0688629.1"/>
    <property type="molecule type" value="Genomic_DNA"/>
</dbReference>
<dbReference type="GO" id="GO:0015297">
    <property type="term" value="F:antiporter activity"/>
    <property type="evidence" value="ECO:0007669"/>
    <property type="project" value="InterPro"/>
</dbReference>
<comment type="similarity">
    <text evidence="2">Belongs to the multi antimicrobial extrusion (MATE) (TC 2.A.66.1) family.</text>
</comment>
<dbReference type="GO" id="GO:0016020">
    <property type="term" value="C:membrane"/>
    <property type="evidence" value="ECO:0007669"/>
    <property type="project" value="UniProtKB-SubCell"/>
</dbReference>
<keyword evidence="5 7" id="KW-0472">Membrane</keyword>
<sequence>MSLQFNYTTSQRRASTTIVGSIGRSGLYVPQDFINYDKKKIGSVLDSMEHDLDPEDEHEDEDQDQDHFNSIDSQPTLIRNHSLNSINSNTNNNSNNTLTRPSRHKKSRRESEILLNDEINLLKANGIQISKNISNSSSSQQNINNIDNNNSLNYNSIAIVDDNDNDDDNYIIESWDDAVKNGKIKTTTNLELKTLIKSSIPLIITFILQNSLSVCSIFAVGHISSEALAGITLGAMTSNITAMATIAGLASSLDTFLPQAYGAKKFHLVGLIFQRCTVLIFTIMIVVCSSWWIWSETLLTNFLPDKKSAIYASQYLKVTSFGIPGYILFETGKRFLQSQGIFDASTYVLFICAPLNAILNYLLVWYFNFGYIGAPIAVSINYTLMAFGLFLFTINTKNEINPLKCWTKLNLNKIFKNWSELIKLSIPNLIMIVSEFLSFEILTLLASYLGTIPLASQSIIATTASLAYQIPYGVSIASSTRVANFLGAQLPKSAFVTCKATYIFTILISIINFSLIYFGKSIIANWFSNDLNVVKLSEKVFPLIAFMQIFDALNTTSAGCLRGQGLQRIGGYVNIFSYYIVGLPLGAYLGFNFPNKENPSGLLGLWSGSIVALIIIGSVQTYFSLHADFDKLVNDAVNRSNSD</sequence>
<dbReference type="PANTHER" id="PTHR11206">
    <property type="entry name" value="MULTIDRUG RESISTANCE PROTEIN"/>
    <property type="match status" value="1"/>
</dbReference>
<name>A0A9P6WK31_9ASCO</name>
<proteinExistence type="inferred from homology"/>
<evidence type="ECO:0000256" key="4">
    <source>
        <dbReference type="ARBA" id="ARBA00022989"/>
    </source>
</evidence>
<protein>
    <submittedName>
        <fullName evidence="8">Ethionine resistance protein</fullName>
    </submittedName>
</protein>
<dbReference type="AlphaFoldDB" id="A0A9P6WK31"/>
<dbReference type="Proteomes" id="UP000697127">
    <property type="component" value="Unassembled WGS sequence"/>
</dbReference>
<evidence type="ECO:0000313" key="8">
    <source>
        <dbReference type="EMBL" id="KAG0688629.1"/>
    </source>
</evidence>
<feature type="transmembrane region" description="Helical" evidence="7">
    <location>
        <begin position="341"/>
        <end position="363"/>
    </location>
</feature>
<reference evidence="8" key="1">
    <citation type="submission" date="2020-11" db="EMBL/GenBank/DDBJ databases">
        <title>Kefir isolates.</title>
        <authorList>
            <person name="Marcisauskas S."/>
            <person name="Kim Y."/>
            <person name="Blasche S."/>
        </authorList>
    </citation>
    <scope>NUCLEOTIDE SEQUENCE</scope>
    <source>
        <strain evidence="8">Olga-1</strain>
    </source>
</reference>
<evidence type="ECO:0000256" key="2">
    <source>
        <dbReference type="ARBA" id="ARBA00010199"/>
    </source>
</evidence>
<dbReference type="GO" id="GO:1990961">
    <property type="term" value="P:xenobiotic detoxification by transmembrane export across the plasma membrane"/>
    <property type="evidence" value="ECO:0007669"/>
    <property type="project" value="InterPro"/>
</dbReference>
<evidence type="ECO:0000256" key="6">
    <source>
        <dbReference type="SAM" id="MobiDB-lite"/>
    </source>
</evidence>
<evidence type="ECO:0000256" key="1">
    <source>
        <dbReference type="ARBA" id="ARBA00004141"/>
    </source>
</evidence>
<keyword evidence="3 7" id="KW-0812">Transmembrane</keyword>
<feature type="transmembrane region" description="Helical" evidence="7">
    <location>
        <begin position="227"/>
        <end position="251"/>
    </location>
</feature>
<dbReference type="NCBIfam" id="TIGR00797">
    <property type="entry name" value="matE"/>
    <property type="match status" value="1"/>
</dbReference>
<feature type="transmembrane region" description="Helical" evidence="7">
    <location>
        <begin position="500"/>
        <end position="520"/>
    </location>
</feature>
<dbReference type="CDD" id="cd13132">
    <property type="entry name" value="MATE_eukaryotic"/>
    <property type="match status" value="1"/>
</dbReference>
<feature type="transmembrane region" description="Helical" evidence="7">
    <location>
        <begin position="272"/>
        <end position="294"/>
    </location>
</feature>
<feature type="region of interest" description="Disordered" evidence="6">
    <location>
        <begin position="50"/>
        <end position="110"/>
    </location>
</feature>
<keyword evidence="9" id="KW-1185">Reference proteome</keyword>
<gene>
    <name evidence="8" type="primary">ERC1</name>
    <name evidence="8" type="ORF">C6P40_000738</name>
</gene>
<comment type="subcellular location">
    <subcellularLocation>
        <location evidence="1">Membrane</location>
        <topology evidence="1">Multi-pass membrane protein</topology>
    </subcellularLocation>
</comment>
<evidence type="ECO:0000256" key="5">
    <source>
        <dbReference type="ARBA" id="ARBA00023136"/>
    </source>
</evidence>
<feature type="transmembrane region" description="Helical" evidence="7">
    <location>
        <begin position="309"/>
        <end position="329"/>
    </location>
</feature>
<feature type="transmembrane region" description="Helical" evidence="7">
    <location>
        <begin position="200"/>
        <end position="221"/>
    </location>
</feature>
<dbReference type="InterPro" id="IPR045069">
    <property type="entry name" value="MATE_euk"/>
</dbReference>
<accession>A0A9P6WK31</accession>
<feature type="compositionally biased region" description="Acidic residues" evidence="6">
    <location>
        <begin position="52"/>
        <end position="64"/>
    </location>
</feature>
<comment type="caution">
    <text evidence="8">The sequence shown here is derived from an EMBL/GenBank/DDBJ whole genome shotgun (WGS) entry which is preliminary data.</text>
</comment>
<feature type="compositionally biased region" description="Low complexity" evidence="6">
    <location>
        <begin position="80"/>
        <end position="99"/>
    </location>
</feature>
<keyword evidence="4 7" id="KW-1133">Transmembrane helix</keyword>
<feature type="compositionally biased region" description="Polar residues" evidence="6">
    <location>
        <begin position="68"/>
        <end position="79"/>
    </location>
</feature>
<evidence type="ECO:0000313" key="9">
    <source>
        <dbReference type="Proteomes" id="UP000697127"/>
    </source>
</evidence>
<evidence type="ECO:0000256" key="7">
    <source>
        <dbReference type="SAM" id="Phobius"/>
    </source>
</evidence>
<dbReference type="Pfam" id="PF01554">
    <property type="entry name" value="MatE"/>
    <property type="match status" value="2"/>
</dbReference>